<dbReference type="SMART" id="SM00267">
    <property type="entry name" value="GGDEF"/>
    <property type="match status" value="1"/>
</dbReference>
<evidence type="ECO:0000256" key="7">
    <source>
        <dbReference type="ARBA" id="ARBA00034247"/>
    </source>
</evidence>
<evidence type="ECO:0000256" key="1">
    <source>
        <dbReference type="ARBA" id="ARBA00004651"/>
    </source>
</evidence>
<feature type="transmembrane region" description="Helical" evidence="8">
    <location>
        <begin position="211"/>
        <end position="231"/>
    </location>
</feature>
<dbReference type="PANTHER" id="PTHR45138:SF9">
    <property type="entry name" value="DIGUANYLATE CYCLASE DGCM-RELATED"/>
    <property type="match status" value="1"/>
</dbReference>
<dbReference type="InterPro" id="IPR029787">
    <property type="entry name" value="Nucleotide_cyclase"/>
</dbReference>
<dbReference type="CDD" id="cd01949">
    <property type="entry name" value="GGDEF"/>
    <property type="match status" value="1"/>
</dbReference>
<dbReference type="EC" id="2.7.7.65" evidence="2"/>
<dbReference type="InterPro" id="IPR043128">
    <property type="entry name" value="Rev_trsase/Diguanyl_cyclase"/>
</dbReference>
<name>A0ABU9SY65_9ALTE</name>
<feature type="transmembrane region" description="Helical" evidence="8">
    <location>
        <begin position="285"/>
        <end position="308"/>
    </location>
</feature>
<feature type="transmembrane region" description="Helical" evidence="8">
    <location>
        <begin position="52"/>
        <end position="82"/>
    </location>
</feature>
<evidence type="ECO:0000259" key="9">
    <source>
        <dbReference type="PROSITE" id="PS50887"/>
    </source>
</evidence>
<dbReference type="Pfam" id="PF05231">
    <property type="entry name" value="MASE1"/>
    <property type="match status" value="1"/>
</dbReference>
<keyword evidence="10" id="KW-0548">Nucleotidyltransferase</keyword>
<dbReference type="GO" id="GO:0052621">
    <property type="term" value="F:diguanylate cyclase activity"/>
    <property type="evidence" value="ECO:0007669"/>
    <property type="project" value="UniProtKB-EC"/>
</dbReference>
<dbReference type="PANTHER" id="PTHR45138">
    <property type="entry name" value="REGULATORY COMPONENTS OF SENSORY TRANSDUCTION SYSTEM"/>
    <property type="match status" value="1"/>
</dbReference>
<evidence type="ECO:0000313" key="11">
    <source>
        <dbReference type="Proteomes" id="UP001461163"/>
    </source>
</evidence>
<feature type="transmembrane region" description="Helical" evidence="8">
    <location>
        <begin position="126"/>
        <end position="151"/>
    </location>
</feature>
<proteinExistence type="predicted"/>
<feature type="transmembrane region" description="Helical" evidence="8">
    <location>
        <begin position="171"/>
        <end position="190"/>
    </location>
</feature>
<dbReference type="SUPFAM" id="SSF55073">
    <property type="entry name" value="Nucleotide cyclase"/>
    <property type="match status" value="1"/>
</dbReference>
<dbReference type="InterPro" id="IPR000160">
    <property type="entry name" value="GGDEF_dom"/>
</dbReference>
<evidence type="ECO:0000256" key="4">
    <source>
        <dbReference type="ARBA" id="ARBA00022692"/>
    </source>
</evidence>
<dbReference type="RefSeq" id="WP_342882024.1">
    <property type="nucleotide sequence ID" value="NZ_JBBMQS010000007.1"/>
</dbReference>
<keyword evidence="6 8" id="KW-0472">Membrane</keyword>
<sequence>MSADTSPVSITQKISHALMFILLWLGVWSIAQLMEYTAHASVWFPASGLTYAALLVAGTAAIVPILFCAVVVTVITCMQYNLPLDFAQSIQAGLFFGCAHIIPYWLGSQVFLWAARSERLSIPGLIIMYIINTGVASLGTTLLVIYSLIISNMMQPEEFEQTWLAFWIGDYAGLLILAPIFAAVLSNKLADSRFDLKRHLSPNQTQPNSFFLTKLLVVTLLVLFTVTLNRFTQQPESAFVIFLLVIPHMWIACTESALFNMLSLTYSCMMIALCTNLFGLNEFVLIYQFGIIVIAANALFGIAVPALMADNEKLQAIITIDALTQTASRQHFMQQAERAVNRSLKDSDPLCLIVFDMDNFKKINDTFGHSVGDKALQRVCKVAQLSLRPTDLLGRFGGDEFVALLPDSTIVDAQQVAQRILYSVNKAEVAPGQPIQCSFGVAQLKRNQNFTELFNAADSALYKAKQRGRNTVVSEHGINAA</sequence>
<evidence type="ECO:0000256" key="8">
    <source>
        <dbReference type="SAM" id="Phobius"/>
    </source>
</evidence>
<comment type="catalytic activity">
    <reaction evidence="7">
        <text>2 GTP = 3',3'-c-di-GMP + 2 diphosphate</text>
        <dbReference type="Rhea" id="RHEA:24898"/>
        <dbReference type="ChEBI" id="CHEBI:33019"/>
        <dbReference type="ChEBI" id="CHEBI:37565"/>
        <dbReference type="ChEBI" id="CHEBI:58805"/>
        <dbReference type="EC" id="2.7.7.65"/>
    </reaction>
</comment>
<feature type="transmembrane region" description="Helical" evidence="8">
    <location>
        <begin position="94"/>
        <end position="114"/>
    </location>
</feature>
<evidence type="ECO:0000256" key="2">
    <source>
        <dbReference type="ARBA" id="ARBA00012528"/>
    </source>
</evidence>
<evidence type="ECO:0000313" key="10">
    <source>
        <dbReference type="EMBL" id="MEM5498438.1"/>
    </source>
</evidence>
<dbReference type="Proteomes" id="UP001461163">
    <property type="component" value="Unassembled WGS sequence"/>
</dbReference>
<dbReference type="PROSITE" id="PS50887">
    <property type="entry name" value="GGDEF"/>
    <property type="match status" value="1"/>
</dbReference>
<feature type="domain" description="GGDEF" evidence="9">
    <location>
        <begin position="348"/>
        <end position="477"/>
    </location>
</feature>
<feature type="transmembrane region" description="Helical" evidence="8">
    <location>
        <begin position="14"/>
        <end position="31"/>
    </location>
</feature>
<keyword evidence="11" id="KW-1185">Reference proteome</keyword>
<keyword evidence="3" id="KW-1003">Cell membrane</keyword>
<protein>
    <recommendedName>
        <fullName evidence="2">diguanylate cyclase</fullName>
        <ecNumber evidence="2">2.7.7.65</ecNumber>
    </recommendedName>
</protein>
<comment type="caution">
    <text evidence="10">The sequence shown here is derived from an EMBL/GenBank/DDBJ whole genome shotgun (WGS) entry which is preliminary data.</text>
</comment>
<keyword evidence="5 8" id="KW-1133">Transmembrane helix</keyword>
<evidence type="ECO:0000256" key="6">
    <source>
        <dbReference type="ARBA" id="ARBA00023136"/>
    </source>
</evidence>
<organism evidence="10 11">
    <name type="scientific">Paraglaciecola mesophila</name>
    <dbReference type="NCBI Taxonomy" id="197222"/>
    <lineage>
        <taxon>Bacteria</taxon>
        <taxon>Pseudomonadati</taxon>
        <taxon>Pseudomonadota</taxon>
        <taxon>Gammaproteobacteria</taxon>
        <taxon>Alteromonadales</taxon>
        <taxon>Alteromonadaceae</taxon>
        <taxon>Paraglaciecola</taxon>
    </lineage>
</organism>
<evidence type="ECO:0000256" key="3">
    <source>
        <dbReference type="ARBA" id="ARBA00022475"/>
    </source>
</evidence>
<evidence type="ECO:0000256" key="5">
    <source>
        <dbReference type="ARBA" id="ARBA00022989"/>
    </source>
</evidence>
<gene>
    <name evidence="10" type="ORF">WNY77_13600</name>
</gene>
<accession>A0ABU9SY65</accession>
<dbReference type="NCBIfam" id="TIGR00254">
    <property type="entry name" value="GGDEF"/>
    <property type="match status" value="1"/>
</dbReference>
<dbReference type="Gene3D" id="3.30.70.270">
    <property type="match status" value="1"/>
</dbReference>
<dbReference type="InterPro" id="IPR050469">
    <property type="entry name" value="Diguanylate_Cyclase"/>
</dbReference>
<feature type="transmembrane region" description="Helical" evidence="8">
    <location>
        <begin position="237"/>
        <end position="254"/>
    </location>
</feature>
<reference evidence="10 11" key="1">
    <citation type="submission" date="2024-03" db="EMBL/GenBank/DDBJ databases">
        <title>Community enrichment and isolation of bacterial strains for fucoidan degradation.</title>
        <authorList>
            <person name="Sichert A."/>
        </authorList>
    </citation>
    <scope>NUCLEOTIDE SEQUENCE [LARGE SCALE GENOMIC DNA]</scope>
    <source>
        <strain evidence="10 11">AS12</strain>
    </source>
</reference>
<keyword evidence="4 8" id="KW-0812">Transmembrane</keyword>
<dbReference type="Pfam" id="PF00990">
    <property type="entry name" value="GGDEF"/>
    <property type="match status" value="1"/>
</dbReference>
<keyword evidence="10" id="KW-0808">Transferase</keyword>
<comment type="subcellular location">
    <subcellularLocation>
        <location evidence="1">Cell membrane</location>
        <topology evidence="1">Multi-pass membrane protein</topology>
    </subcellularLocation>
</comment>
<dbReference type="InterPro" id="IPR007895">
    <property type="entry name" value="MASE1"/>
</dbReference>
<dbReference type="EMBL" id="JBBMQS010000007">
    <property type="protein sequence ID" value="MEM5498438.1"/>
    <property type="molecule type" value="Genomic_DNA"/>
</dbReference>